<keyword evidence="1" id="KW-0489">Methyltransferase</keyword>
<evidence type="ECO:0000256" key="2">
    <source>
        <dbReference type="ARBA" id="ARBA00022679"/>
    </source>
</evidence>
<dbReference type="Proteomes" id="UP000025947">
    <property type="component" value="Unassembled WGS sequence"/>
</dbReference>
<dbReference type="GO" id="GO:0008168">
    <property type="term" value="F:methyltransferase activity"/>
    <property type="evidence" value="ECO:0007669"/>
    <property type="project" value="UniProtKB-KW"/>
</dbReference>
<dbReference type="InterPro" id="IPR016874">
    <property type="entry name" value="TcmP-like"/>
</dbReference>
<protein>
    <recommendedName>
        <fullName evidence="5">O-methyltransferase Omt</fullName>
    </recommendedName>
</protein>
<dbReference type="RefSeq" id="WP_044484399.1">
    <property type="nucleotide sequence ID" value="NZ_KK328284.1"/>
</dbReference>
<dbReference type="HOGENOM" id="CLU_069348_2_0_11"/>
<proteinExistence type="predicted"/>
<dbReference type="EMBL" id="JLXW01000004">
    <property type="protein sequence ID" value="KBZ65584.1"/>
    <property type="molecule type" value="Genomic_DNA"/>
</dbReference>
<evidence type="ECO:0008006" key="5">
    <source>
        <dbReference type="Google" id="ProtNLM"/>
    </source>
</evidence>
<dbReference type="InterPro" id="IPR029063">
    <property type="entry name" value="SAM-dependent_MTases_sf"/>
</dbReference>
<reference evidence="3 4" key="1">
    <citation type="submission" date="2014-04" db="EMBL/GenBank/DDBJ databases">
        <title>The Genome Sequence of Mycobacterium tuberculosis TKK-01-0051.</title>
        <authorList>
            <consortium name="The Broad Institute Genomics Platform"/>
            <consortium name="The Broad Institute Genome Sequencing Center for Infectious Disease"/>
            <person name="Earl A.M."/>
            <person name="Cohen K."/>
            <person name="Pym A."/>
            <person name="Bishai W."/>
            <person name="Maharaj K."/>
            <person name="Desjardins C."/>
            <person name="Abeel T."/>
            <person name="Young S."/>
            <person name="Zeng Q."/>
            <person name="Gargeya S."/>
            <person name="Abouelleil A."/>
            <person name="Alvarado L."/>
            <person name="Chapman S.B."/>
            <person name="Gainer-Dewar J."/>
            <person name="Goldberg J."/>
            <person name="Griggs A."/>
            <person name="Gujja S."/>
            <person name="Hansen M."/>
            <person name="Howarth C."/>
            <person name="Imamovic A."/>
            <person name="Larimer J."/>
            <person name="Murphy C."/>
            <person name="Naylor J."/>
            <person name="Pearson M."/>
            <person name="Poon T.W."/>
            <person name="Priest M."/>
            <person name="Roberts A."/>
            <person name="Saif S."/>
            <person name="Shea T."/>
            <person name="Sykes S."/>
            <person name="Wortman J."/>
            <person name="Nusbaum C."/>
            <person name="Birren B."/>
        </authorList>
    </citation>
    <scope>NUCLEOTIDE SEQUENCE [LARGE SCALE GENOMIC DNA]</scope>
    <source>
        <strain evidence="3 4">TKK-01-0051</strain>
    </source>
</reference>
<evidence type="ECO:0000256" key="1">
    <source>
        <dbReference type="ARBA" id="ARBA00022603"/>
    </source>
</evidence>
<dbReference type="Gene3D" id="3.40.50.150">
    <property type="entry name" value="Vaccinia Virus protein VP39"/>
    <property type="match status" value="1"/>
</dbReference>
<dbReference type="Pfam" id="PF04072">
    <property type="entry name" value="LCM"/>
    <property type="match status" value="1"/>
</dbReference>
<dbReference type="InterPro" id="IPR007213">
    <property type="entry name" value="Ppm1/Ppm2/Tcmp"/>
</dbReference>
<keyword evidence="2" id="KW-0808">Transferase</keyword>
<dbReference type="PANTHER" id="PTHR43619:SF2">
    <property type="entry name" value="S-ADENOSYL-L-METHIONINE-DEPENDENT METHYLTRANSFERASES SUPERFAMILY PROTEIN"/>
    <property type="match status" value="1"/>
</dbReference>
<name>A0A051U8N2_9MYCO</name>
<comment type="caution">
    <text evidence="3">The sequence shown here is derived from an EMBL/GenBank/DDBJ whole genome shotgun (WGS) entry which is preliminary data.</text>
</comment>
<dbReference type="PIRSF" id="PIRSF028177">
    <property type="entry name" value="Polyketide_synth_Omtfrase_TcmP"/>
    <property type="match status" value="1"/>
</dbReference>
<evidence type="ECO:0000313" key="4">
    <source>
        <dbReference type="Proteomes" id="UP000025947"/>
    </source>
</evidence>
<dbReference type="AlphaFoldDB" id="A0A051U8N2"/>
<evidence type="ECO:0000313" key="3">
    <source>
        <dbReference type="EMBL" id="KBZ65584.1"/>
    </source>
</evidence>
<dbReference type="GO" id="GO:0032259">
    <property type="term" value="P:methylation"/>
    <property type="evidence" value="ECO:0007669"/>
    <property type="project" value="UniProtKB-KW"/>
</dbReference>
<dbReference type="PATRIC" id="fig|1324261.3.peg.1616"/>
<dbReference type="SUPFAM" id="SSF53335">
    <property type="entry name" value="S-adenosyl-L-methionine-dependent methyltransferases"/>
    <property type="match status" value="1"/>
</dbReference>
<organism evidence="3 4">
    <name type="scientific">Mycobacterium [tuberculosis] TKK-01-0051</name>
    <dbReference type="NCBI Taxonomy" id="1324261"/>
    <lineage>
        <taxon>Bacteria</taxon>
        <taxon>Bacillati</taxon>
        <taxon>Actinomycetota</taxon>
        <taxon>Actinomycetes</taxon>
        <taxon>Mycobacteriales</taxon>
        <taxon>Mycobacteriaceae</taxon>
        <taxon>Mycobacterium</taxon>
        <taxon>Mycobacterium avium complex (MAC)</taxon>
    </lineage>
</organism>
<gene>
    <name evidence="3" type="ORF">K875_01602</name>
</gene>
<accession>A0A051U8N2</accession>
<keyword evidence="4" id="KW-1185">Reference proteome</keyword>
<sequence>MGIDTSAITAEEETAFLTLKARAINNGWARPILPDPGAADAVTKIDYDFDGLGLVTPVVCQTSLRAKLLDDRVRAFTAQYADAVVVDLGAGLDDGYARIDPPDTIDWYSVELPGLAALRDKVMPPGPHEHTIGISVTDPEWISAIPANRPAIVVADGLFPFLNKEQIIAVMRAITDHFPAGQLAFNDYGRMVIGLWISKFFPQQMFKKVNQLRAFEGYNDPHTPERWNPRLKLVEETSLTSVPEVDLFPTWLRISTRMAGWSKSTARSARILRFSF</sequence>
<dbReference type="PANTHER" id="PTHR43619">
    <property type="entry name" value="S-ADENOSYL-L-METHIONINE-DEPENDENT METHYLTRANSFERASE YKTD-RELATED"/>
    <property type="match status" value="1"/>
</dbReference>